<dbReference type="PROSITE" id="PS51257">
    <property type="entry name" value="PROKAR_LIPOPROTEIN"/>
    <property type="match status" value="1"/>
</dbReference>
<dbReference type="GO" id="GO:0009279">
    <property type="term" value="C:cell outer membrane"/>
    <property type="evidence" value="ECO:0007669"/>
    <property type="project" value="UniProtKB-SubCell"/>
</dbReference>
<gene>
    <name evidence="9" type="ORF">EGM88_02395</name>
</gene>
<comment type="similarity">
    <text evidence="2">Belongs to the SusD family.</text>
</comment>
<keyword evidence="3 6" id="KW-0732">Signal</keyword>
<dbReference type="Pfam" id="PF14322">
    <property type="entry name" value="SusD-like_3"/>
    <property type="match status" value="1"/>
</dbReference>
<keyword evidence="4" id="KW-0472">Membrane</keyword>
<comment type="caution">
    <text evidence="9">The sequence shown here is derived from an EMBL/GenBank/DDBJ whole genome shotgun (WGS) entry which is preliminary data.</text>
</comment>
<proteinExistence type="inferred from homology"/>
<evidence type="ECO:0000256" key="1">
    <source>
        <dbReference type="ARBA" id="ARBA00004442"/>
    </source>
</evidence>
<feature type="domain" description="SusD-like N-terminal" evidence="8">
    <location>
        <begin position="81"/>
        <end position="234"/>
    </location>
</feature>
<dbReference type="Proteomes" id="UP000270856">
    <property type="component" value="Unassembled WGS sequence"/>
</dbReference>
<keyword evidence="10" id="KW-1185">Reference proteome</keyword>
<feature type="domain" description="RagB/SusD" evidence="7">
    <location>
        <begin position="332"/>
        <end position="492"/>
    </location>
</feature>
<dbReference type="Gene3D" id="1.25.40.390">
    <property type="match status" value="1"/>
</dbReference>
<sequence length="492" mass="55050">MMKKLIKNFILILAVGLLSVACSDDLNRVPFDSIEQSQSFKSINDAENWDNGFYAYFRGRVSGNIQFLPDVQSDQLNASKDFGNRNGFPHRWEGFLAADYDISDIWSKLYSGITNANIAIAGFETLELEDPTEIATLEIYKADAHFVRAYYYFELVKRFSKDYDPATASSDLGVPLVLEYDVNALPARSTVQQVYDQILADIQVASTGLAGVSGSQGSNYFNADVVKALEARVKLTMEDWSGAKTAADELINSETYPLITSETVLADMWTNDYAQEVIYQPFLSAPNELTNTNSIYLGYNPDTDDFTPDFIPSKWVVDMYEDNDIRKNVYFDVKDVRIQGSVTPNIYLVNKFPGNPALWTSATTNYQNAPKVFRIAEMYLISAEAALMSTGDAATPLNALREARGLSAIGSPTMQDLKDERFRELAFEGFRLDDLKRWGDGVTRHDPQDLSLINTGSDYDSLSKDPSDPKFVWGIPARDQTVNPNLVQNPGW</sequence>
<dbReference type="OrthoDB" id="630434at2"/>
<evidence type="ECO:0000256" key="5">
    <source>
        <dbReference type="ARBA" id="ARBA00023237"/>
    </source>
</evidence>
<evidence type="ECO:0000256" key="6">
    <source>
        <dbReference type="SAM" id="SignalP"/>
    </source>
</evidence>
<dbReference type="SUPFAM" id="SSF48452">
    <property type="entry name" value="TPR-like"/>
    <property type="match status" value="1"/>
</dbReference>
<evidence type="ECO:0000259" key="8">
    <source>
        <dbReference type="Pfam" id="PF14322"/>
    </source>
</evidence>
<accession>A0A3N4PKJ6</accession>
<dbReference type="InterPro" id="IPR011990">
    <property type="entry name" value="TPR-like_helical_dom_sf"/>
</dbReference>
<comment type="subcellular location">
    <subcellularLocation>
        <location evidence="1">Cell outer membrane</location>
    </subcellularLocation>
</comment>
<feature type="chain" id="PRO_5018176160" evidence="6">
    <location>
        <begin position="24"/>
        <end position="492"/>
    </location>
</feature>
<keyword evidence="5" id="KW-0998">Cell outer membrane</keyword>
<evidence type="ECO:0000256" key="2">
    <source>
        <dbReference type="ARBA" id="ARBA00006275"/>
    </source>
</evidence>
<protein>
    <submittedName>
        <fullName evidence="9">RagB/SusD family nutrient uptake outer membrane protein</fullName>
    </submittedName>
</protein>
<dbReference type="AlphaFoldDB" id="A0A3N4PKJ6"/>
<dbReference type="InterPro" id="IPR033985">
    <property type="entry name" value="SusD-like_N"/>
</dbReference>
<reference evidence="9 10" key="1">
    <citation type="submission" date="2018-11" db="EMBL/GenBank/DDBJ databases">
        <title>Aureibaculum marinum gen. nov., sp. nov., a member of the family Flavobacteriaceae isolated from the Bohai Sea.</title>
        <authorList>
            <person name="Ji X."/>
        </authorList>
    </citation>
    <scope>NUCLEOTIDE SEQUENCE [LARGE SCALE GENOMIC DNA]</scope>
    <source>
        <strain evidence="9 10">BH-SD17</strain>
    </source>
</reference>
<organism evidence="9 10">
    <name type="scientific">Aureibaculum marinum</name>
    <dbReference type="NCBI Taxonomy" id="2487930"/>
    <lineage>
        <taxon>Bacteria</taxon>
        <taxon>Pseudomonadati</taxon>
        <taxon>Bacteroidota</taxon>
        <taxon>Flavobacteriia</taxon>
        <taxon>Flavobacteriales</taxon>
        <taxon>Flavobacteriaceae</taxon>
        <taxon>Aureibaculum</taxon>
    </lineage>
</organism>
<evidence type="ECO:0000256" key="3">
    <source>
        <dbReference type="ARBA" id="ARBA00022729"/>
    </source>
</evidence>
<dbReference type="InterPro" id="IPR012944">
    <property type="entry name" value="SusD_RagB_dom"/>
</dbReference>
<evidence type="ECO:0000313" key="9">
    <source>
        <dbReference type="EMBL" id="RPE00134.1"/>
    </source>
</evidence>
<evidence type="ECO:0000313" key="10">
    <source>
        <dbReference type="Proteomes" id="UP000270856"/>
    </source>
</evidence>
<name>A0A3N4PKJ6_9FLAO</name>
<dbReference type="EMBL" id="RPFJ01000002">
    <property type="protein sequence ID" value="RPE00134.1"/>
    <property type="molecule type" value="Genomic_DNA"/>
</dbReference>
<evidence type="ECO:0000259" key="7">
    <source>
        <dbReference type="Pfam" id="PF07980"/>
    </source>
</evidence>
<feature type="signal peptide" evidence="6">
    <location>
        <begin position="1"/>
        <end position="23"/>
    </location>
</feature>
<evidence type="ECO:0000256" key="4">
    <source>
        <dbReference type="ARBA" id="ARBA00023136"/>
    </source>
</evidence>
<dbReference type="Pfam" id="PF07980">
    <property type="entry name" value="SusD_RagB"/>
    <property type="match status" value="1"/>
</dbReference>